<evidence type="ECO:0000256" key="3">
    <source>
        <dbReference type="ARBA" id="ARBA00023163"/>
    </source>
</evidence>
<evidence type="ECO:0000256" key="2">
    <source>
        <dbReference type="ARBA" id="ARBA00023125"/>
    </source>
</evidence>
<dbReference type="SUPFAM" id="SSF46689">
    <property type="entry name" value="Homeodomain-like"/>
    <property type="match status" value="1"/>
</dbReference>
<reference evidence="5 6" key="1">
    <citation type="journal article" date="2005" name="Nature">
        <title>The map-based sequence of the rice genome.</title>
        <authorList>
            <consortium name="International rice genome sequencing project (IRGSP)"/>
            <person name="Matsumoto T."/>
            <person name="Wu J."/>
            <person name="Kanamori H."/>
            <person name="Katayose Y."/>
            <person name="Fujisawa M."/>
            <person name="Namiki N."/>
            <person name="Mizuno H."/>
            <person name="Yamamoto K."/>
            <person name="Antonio B.A."/>
            <person name="Baba T."/>
            <person name="Sakata K."/>
            <person name="Nagamura Y."/>
            <person name="Aoki H."/>
            <person name="Arikawa K."/>
            <person name="Arita K."/>
            <person name="Bito T."/>
            <person name="Chiden Y."/>
            <person name="Fujitsuka N."/>
            <person name="Fukunaka R."/>
            <person name="Hamada M."/>
            <person name="Harada C."/>
            <person name="Hayashi A."/>
            <person name="Hijishita S."/>
            <person name="Honda M."/>
            <person name="Hosokawa S."/>
            <person name="Ichikawa Y."/>
            <person name="Idonuma A."/>
            <person name="Iijima M."/>
            <person name="Ikeda M."/>
            <person name="Ikeno M."/>
            <person name="Ito K."/>
            <person name="Ito S."/>
            <person name="Ito T."/>
            <person name="Ito Y."/>
            <person name="Ito Y."/>
            <person name="Iwabuchi A."/>
            <person name="Kamiya K."/>
            <person name="Karasawa W."/>
            <person name="Kurita K."/>
            <person name="Katagiri S."/>
            <person name="Kikuta A."/>
            <person name="Kobayashi H."/>
            <person name="Kobayashi N."/>
            <person name="Machita K."/>
            <person name="Maehara T."/>
            <person name="Masukawa M."/>
            <person name="Mizubayashi T."/>
            <person name="Mukai Y."/>
            <person name="Nagasaki H."/>
            <person name="Nagata Y."/>
            <person name="Naito S."/>
            <person name="Nakashima M."/>
            <person name="Nakama Y."/>
            <person name="Nakamichi Y."/>
            <person name="Nakamura M."/>
            <person name="Meguro A."/>
            <person name="Negishi M."/>
            <person name="Ohta I."/>
            <person name="Ohta T."/>
            <person name="Okamoto M."/>
            <person name="Ono N."/>
            <person name="Saji S."/>
            <person name="Sakaguchi M."/>
            <person name="Sakai K."/>
            <person name="Shibata M."/>
            <person name="Shimokawa T."/>
            <person name="Song J."/>
            <person name="Takazaki Y."/>
            <person name="Terasawa K."/>
            <person name="Tsugane M."/>
            <person name="Tsuji K."/>
            <person name="Ueda S."/>
            <person name="Waki K."/>
            <person name="Yamagata H."/>
            <person name="Yamamoto M."/>
            <person name="Yamamoto S."/>
            <person name="Yamane H."/>
            <person name="Yoshiki S."/>
            <person name="Yoshihara R."/>
            <person name="Yukawa K."/>
            <person name="Zhong H."/>
            <person name="Yano M."/>
            <person name="Yuan Q."/>
            <person name="Ouyang S."/>
            <person name="Liu J."/>
            <person name="Jones K.M."/>
            <person name="Gansberger K."/>
            <person name="Moffat K."/>
            <person name="Hill J."/>
            <person name="Bera J."/>
            <person name="Fadrosh D."/>
            <person name="Jin S."/>
            <person name="Johri S."/>
            <person name="Kim M."/>
            <person name="Overton L."/>
            <person name="Reardon M."/>
            <person name="Tsitrin T."/>
            <person name="Vuong H."/>
            <person name="Weaver B."/>
            <person name="Ciecko A."/>
            <person name="Tallon L."/>
            <person name="Jackson J."/>
            <person name="Pai G."/>
            <person name="Aken S.V."/>
            <person name="Utterback T."/>
            <person name="Reidmuller S."/>
            <person name="Feldblyum T."/>
            <person name="Hsiao J."/>
            <person name="Zismann V."/>
            <person name="Iobst S."/>
            <person name="de Vazeille A.R."/>
            <person name="Buell C.R."/>
            <person name="Ying K."/>
            <person name="Li Y."/>
            <person name="Lu T."/>
            <person name="Huang Y."/>
            <person name="Zhao Q."/>
            <person name="Feng Q."/>
            <person name="Zhang L."/>
            <person name="Zhu J."/>
            <person name="Weng Q."/>
            <person name="Mu J."/>
            <person name="Lu Y."/>
            <person name="Fan D."/>
            <person name="Liu Y."/>
            <person name="Guan J."/>
            <person name="Zhang Y."/>
            <person name="Yu S."/>
            <person name="Liu X."/>
            <person name="Zhang Y."/>
            <person name="Hong G."/>
            <person name="Han B."/>
            <person name="Choisne N."/>
            <person name="Demange N."/>
            <person name="Orjeda G."/>
            <person name="Samain S."/>
            <person name="Cattolico L."/>
            <person name="Pelletier E."/>
            <person name="Couloux A."/>
            <person name="Segurens B."/>
            <person name="Wincker P."/>
            <person name="D'Hont A."/>
            <person name="Scarpelli C."/>
            <person name="Weissenbach J."/>
            <person name="Salanoubat M."/>
            <person name="Quetier F."/>
            <person name="Yu Y."/>
            <person name="Kim H.R."/>
            <person name="Rambo T."/>
            <person name="Currie J."/>
            <person name="Collura K."/>
            <person name="Luo M."/>
            <person name="Yang T."/>
            <person name="Ammiraju J.S.S."/>
            <person name="Engler F."/>
            <person name="Soderlund C."/>
            <person name="Wing R.A."/>
            <person name="Palmer L.E."/>
            <person name="de la Bastide M."/>
            <person name="Spiegel L."/>
            <person name="Nascimento L."/>
            <person name="Zutavern T."/>
            <person name="O'Shaughnessy A."/>
            <person name="Dike S."/>
            <person name="Dedhia N."/>
            <person name="Preston R."/>
            <person name="Balija V."/>
            <person name="McCombie W.R."/>
            <person name="Chow T."/>
            <person name="Chen H."/>
            <person name="Chung M."/>
            <person name="Chen C."/>
            <person name="Shaw J."/>
            <person name="Wu H."/>
            <person name="Hsiao K."/>
            <person name="Chao Y."/>
            <person name="Chu M."/>
            <person name="Cheng C."/>
            <person name="Hour A."/>
            <person name="Lee P."/>
            <person name="Lin S."/>
            <person name="Lin Y."/>
            <person name="Liou J."/>
            <person name="Liu S."/>
            <person name="Hsing Y."/>
            <person name="Raghuvanshi S."/>
            <person name="Mohanty A."/>
            <person name="Bharti A.K."/>
            <person name="Gaur A."/>
            <person name="Gupta V."/>
            <person name="Kumar D."/>
            <person name="Ravi V."/>
            <person name="Vij S."/>
            <person name="Kapur A."/>
            <person name="Khurana P."/>
            <person name="Khurana P."/>
            <person name="Khurana J.P."/>
            <person name="Tyagi A.K."/>
            <person name="Gaikwad K."/>
            <person name="Singh A."/>
            <person name="Dalal V."/>
            <person name="Srivastava S."/>
            <person name="Dixit A."/>
            <person name="Pal A.K."/>
            <person name="Ghazi I.A."/>
            <person name="Yadav M."/>
            <person name="Pandit A."/>
            <person name="Bhargava A."/>
            <person name="Sureshbabu K."/>
            <person name="Batra K."/>
            <person name="Sharma T.R."/>
            <person name="Mohapatra T."/>
            <person name="Singh N.K."/>
            <person name="Messing J."/>
            <person name="Nelson A.B."/>
            <person name="Fuks G."/>
            <person name="Kavchok S."/>
            <person name="Keizer G."/>
            <person name="Linton E."/>
            <person name="Llaca V."/>
            <person name="Song R."/>
            <person name="Tanyolac B."/>
            <person name="Young S."/>
            <person name="Ho-Il K."/>
            <person name="Hahn J.H."/>
            <person name="Sangsakoo G."/>
            <person name="Vanavichit A."/>
            <person name="de Mattos Luiz.A.T."/>
            <person name="Zimmer P.D."/>
            <person name="Malone G."/>
            <person name="Dellagostin O."/>
            <person name="de Oliveira A.C."/>
            <person name="Bevan M."/>
            <person name="Bancroft I."/>
            <person name="Minx P."/>
            <person name="Cordum H."/>
            <person name="Wilson R."/>
            <person name="Cheng Z."/>
            <person name="Jin W."/>
            <person name="Jiang J."/>
            <person name="Leong S.A."/>
            <person name="Iwama H."/>
            <person name="Gojobori T."/>
            <person name="Itoh T."/>
            <person name="Niimura Y."/>
            <person name="Fujii Y."/>
            <person name="Habara T."/>
            <person name="Sakai H."/>
            <person name="Sato Y."/>
            <person name="Wilson G."/>
            <person name="Kumar K."/>
            <person name="McCouch S."/>
            <person name="Juretic N."/>
            <person name="Hoen D."/>
            <person name="Wright S."/>
            <person name="Bruskiewich R."/>
            <person name="Bureau T."/>
            <person name="Miyao A."/>
            <person name="Hirochika H."/>
            <person name="Nishikawa T."/>
            <person name="Kadowaki K."/>
            <person name="Sugiura M."/>
            <person name="Burr B."/>
            <person name="Sasaki T."/>
        </authorList>
    </citation>
    <scope>NUCLEOTIDE SEQUENCE [LARGE SCALE GENOMIC DNA]</scope>
    <source>
        <strain evidence="6">cv. Nipponbare</strain>
    </source>
</reference>
<organism evidence="5 6">
    <name type="scientific">Oryza sativa subsp. japonica</name>
    <name type="common">Rice</name>
    <dbReference type="NCBI Taxonomy" id="39947"/>
    <lineage>
        <taxon>Eukaryota</taxon>
        <taxon>Viridiplantae</taxon>
        <taxon>Streptophyta</taxon>
        <taxon>Embryophyta</taxon>
        <taxon>Tracheophyta</taxon>
        <taxon>Spermatophyta</taxon>
        <taxon>Magnoliopsida</taxon>
        <taxon>Liliopsida</taxon>
        <taxon>Poales</taxon>
        <taxon>Poaceae</taxon>
        <taxon>BOP clade</taxon>
        <taxon>Oryzoideae</taxon>
        <taxon>Oryzeae</taxon>
        <taxon>Oryzinae</taxon>
        <taxon>Oryza</taxon>
        <taxon>Oryza sativa</taxon>
    </lineage>
</organism>
<protein>
    <submittedName>
        <fullName evidence="5">Os07g0136800 protein</fullName>
    </submittedName>
</protein>
<evidence type="ECO:0000256" key="4">
    <source>
        <dbReference type="ARBA" id="ARBA00023242"/>
    </source>
</evidence>
<dbReference type="PANTHER" id="PTHR46621">
    <property type="entry name" value="SNRNA-ACTIVATING PROTEIN COMPLEX SUBUNIT 4"/>
    <property type="match status" value="1"/>
</dbReference>
<keyword evidence="4" id="KW-0539">Nucleus</keyword>
<gene>
    <name evidence="5" type="ordered locus">Os07g0136800</name>
</gene>
<dbReference type="Gramene" id="Os07t0136800-01">
    <property type="protein sequence ID" value="Os07t0136800-01"/>
    <property type="gene ID" value="Os07g0136800"/>
</dbReference>
<dbReference type="Gene3D" id="1.10.10.60">
    <property type="entry name" value="Homeodomain-like"/>
    <property type="match status" value="1"/>
</dbReference>
<dbReference type="Pfam" id="PF13921">
    <property type="entry name" value="Myb_DNA-bind_6"/>
    <property type="match status" value="1"/>
</dbReference>
<keyword evidence="3" id="KW-0804">Transcription</keyword>
<dbReference type="AlphaFoldDB" id="A0A0P0X218"/>
<evidence type="ECO:0000256" key="1">
    <source>
        <dbReference type="ARBA" id="ARBA00023015"/>
    </source>
</evidence>
<dbReference type="KEGG" id="dosa:Os07g0136800"/>
<keyword evidence="1" id="KW-0805">Transcription regulation</keyword>
<name>A0A0P0X218_ORYSJ</name>
<dbReference type="InterPro" id="IPR009057">
    <property type="entry name" value="Homeodomain-like_sf"/>
</dbReference>
<dbReference type="Proteomes" id="UP000000763">
    <property type="component" value="Chromosome 7"/>
</dbReference>
<dbReference type="InterPro" id="IPR051575">
    <property type="entry name" value="Myb-like_DNA-bd"/>
</dbReference>
<dbReference type="GO" id="GO:0003677">
    <property type="term" value="F:DNA binding"/>
    <property type="evidence" value="ECO:0007669"/>
    <property type="project" value="UniProtKB-KW"/>
</dbReference>
<feature type="non-terminal residue" evidence="5">
    <location>
        <position position="1"/>
    </location>
</feature>
<proteinExistence type="predicted"/>
<accession>A0A0P0X218</accession>
<evidence type="ECO:0000313" key="5">
    <source>
        <dbReference type="EMBL" id="BAH93775.1"/>
    </source>
</evidence>
<evidence type="ECO:0000313" key="6">
    <source>
        <dbReference type="Proteomes" id="UP000000763"/>
    </source>
</evidence>
<dbReference type="EMBL" id="AP008213">
    <property type="protein sequence ID" value="BAH93775.1"/>
    <property type="molecule type" value="Genomic_DNA"/>
</dbReference>
<sequence length="84" mass="9554">SVSIHSLIIICGLLGRRRRLLPTVQQQGMFNWINIAVALGTHRTPFQCLARYQQSFNHCILSKDCAKEEDLQLKAAVNTFGINW</sequence>
<keyword evidence="2" id="KW-0238">DNA-binding</keyword>
<dbReference type="PANTHER" id="PTHR46621:SF1">
    <property type="entry name" value="SNRNA-ACTIVATING PROTEIN COMPLEX SUBUNIT 4"/>
    <property type="match status" value="1"/>
</dbReference>
<reference evidence="6" key="2">
    <citation type="journal article" date="2008" name="Nucleic Acids Res.">
        <title>The rice annotation project database (RAP-DB): 2008 update.</title>
        <authorList>
            <consortium name="The rice annotation project (RAP)"/>
        </authorList>
    </citation>
    <scope>GENOME REANNOTATION</scope>
    <source>
        <strain evidence="6">cv. Nipponbare</strain>
    </source>
</reference>